<dbReference type="InterPro" id="IPR051335">
    <property type="entry name" value="Alanyl-tRNA_Editing_Enzymes"/>
</dbReference>
<dbReference type="GO" id="GO:0000166">
    <property type="term" value="F:nucleotide binding"/>
    <property type="evidence" value="ECO:0007669"/>
    <property type="project" value="InterPro"/>
</dbReference>
<organism evidence="1 2">
    <name type="scientific">Candidatus Acidianus copahuensis</name>
    <dbReference type="NCBI Taxonomy" id="1160895"/>
    <lineage>
        <taxon>Archaea</taxon>
        <taxon>Thermoproteota</taxon>
        <taxon>Thermoprotei</taxon>
        <taxon>Sulfolobales</taxon>
        <taxon>Sulfolobaceae</taxon>
        <taxon>Acidianus</taxon>
    </lineage>
</organism>
<reference evidence="1 2" key="1">
    <citation type="submission" date="2014-03" db="EMBL/GenBank/DDBJ databases">
        <title>Draft genome sequence of the novel thermoacidophilic archaea Acidianus copahuensis ALE1 strain, isolated from Copahue volcanic area in Neuquen Argentina.</title>
        <authorList>
            <person name="Urbieta M.S."/>
            <person name="Rascovan N."/>
            <person name="Castro C."/>
            <person name="Revale S."/>
            <person name="Giaveno M.A."/>
            <person name="Vazquez M.P."/>
            <person name="Donati E.R."/>
        </authorList>
    </citation>
    <scope>NUCLEOTIDE SEQUENCE [LARGE SCALE GENOMIC DNA]</scope>
    <source>
        <strain evidence="1 2">ALE1</strain>
    </source>
</reference>
<name>A0A031LPJ7_9CREN</name>
<dbReference type="SUPFAM" id="SSF55186">
    <property type="entry name" value="ThrRS/AlaRS common domain"/>
    <property type="match status" value="1"/>
</dbReference>
<dbReference type="PANTHER" id="PTHR43462:SF2">
    <property type="entry name" value="THREONYL AND ALANYL TRNA SYNTHETASE SECOND ADDITIONAL DOMAIN-CONTAINING PROTEIN"/>
    <property type="match status" value="1"/>
</dbReference>
<dbReference type="OrthoDB" id="36064at2157"/>
<dbReference type="GO" id="GO:0140101">
    <property type="term" value="F:catalytic activity, acting on a tRNA"/>
    <property type="evidence" value="ECO:0007669"/>
    <property type="project" value="UniProtKB-ARBA"/>
</dbReference>
<protein>
    <submittedName>
        <fullName evidence="1">Alanyl-tRNA editing protein AlaX</fullName>
    </submittedName>
</protein>
<gene>
    <name evidence="1" type="ORF">CM19_08465</name>
</gene>
<dbReference type="AlphaFoldDB" id="A0A031LPJ7"/>
<dbReference type="Gene3D" id="3.30.980.10">
    <property type="entry name" value="Threonyl-trna Synthetase, Chain A, domain 2"/>
    <property type="match status" value="2"/>
</dbReference>
<dbReference type="EMBL" id="JFZT01000045">
    <property type="protein sequence ID" value="EZQ04738.1"/>
    <property type="molecule type" value="Genomic_DNA"/>
</dbReference>
<dbReference type="Proteomes" id="UP000024332">
    <property type="component" value="Unassembled WGS sequence"/>
</dbReference>
<comment type="caution">
    <text evidence="1">The sequence shown here is derived from an EMBL/GenBank/DDBJ whole genome shotgun (WGS) entry which is preliminary data.</text>
</comment>
<dbReference type="GO" id="GO:0006399">
    <property type="term" value="P:tRNA metabolic process"/>
    <property type="evidence" value="ECO:0007669"/>
    <property type="project" value="UniProtKB-ARBA"/>
</dbReference>
<accession>A0A031LPJ7</accession>
<sequence>MSEEVRTHSALHVIKGALRKVLGVKWTAGTYVNGLHGRIEVKSSYKPTKEDIEKVIEESNKKIVEGSPIIIEKLPRKEAEKKYGDEIYDLFPVPAEVNELKIIIIPEWNINACSKNHVSDIKEIGNIVLSDWRYRNTKGLLEISFDII</sequence>
<evidence type="ECO:0000313" key="2">
    <source>
        <dbReference type="Proteomes" id="UP000024332"/>
    </source>
</evidence>
<dbReference type="STRING" id="1160895.CM19_08465"/>
<evidence type="ECO:0000313" key="1">
    <source>
        <dbReference type="EMBL" id="EZQ04738.1"/>
    </source>
</evidence>
<dbReference type="InterPro" id="IPR018163">
    <property type="entry name" value="Thr/Ala-tRNA-synth_IIc_edit"/>
</dbReference>
<keyword evidence="2" id="KW-1185">Reference proteome</keyword>
<proteinExistence type="predicted"/>
<dbReference type="PANTHER" id="PTHR43462">
    <property type="entry name" value="ALANYL-TRNA EDITING PROTEIN"/>
    <property type="match status" value="1"/>
</dbReference>